<organism evidence="2 3">
    <name type="scientific">Larkinella bovis</name>
    <dbReference type="NCBI Taxonomy" id="683041"/>
    <lineage>
        <taxon>Bacteria</taxon>
        <taxon>Pseudomonadati</taxon>
        <taxon>Bacteroidota</taxon>
        <taxon>Cytophagia</taxon>
        <taxon>Cytophagales</taxon>
        <taxon>Spirosomataceae</taxon>
        <taxon>Larkinella</taxon>
    </lineage>
</organism>
<accession>A0ABW0I8D1</accession>
<dbReference type="Proteomes" id="UP001596106">
    <property type="component" value="Unassembled WGS sequence"/>
</dbReference>
<comment type="caution">
    <text evidence="2">The sequence shown here is derived from an EMBL/GenBank/DDBJ whole genome shotgun (WGS) entry which is preliminary data.</text>
</comment>
<dbReference type="RefSeq" id="WP_379844086.1">
    <property type="nucleotide sequence ID" value="NZ_JBHSMA010000002.1"/>
</dbReference>
<name>A0ABW0I8D1_9BACT</name>
<feature type="domain" description="Transposase IS204/IS1001/IS1096/IS1165 zinc-finger" evidence="1">
    <location>
        <begin position="36"/>
        <end position="79"/>
    </location>
</feature>
<evidence type="ECO:0000313" key="2">
    <source>
        <dbReference type="EMBL" id="MFC5409709.1"/>
    </source>
</evidence>
<keyword evidence="3" id="KW-1185">Reference proteome</keyword>
<proteinExistence type="predicted"/>
<gene>
    <name evidence="2" type="ORF">ACFPMF_10350</name>
</gene>
<dbReference type="Pfam" id="PF14690">
    <property type="entry name" value="Zn_ribbon_ISL3"/>
    <property type="match status" value="1"/>
</dbReference>
<dbReference type="InterPro" id="IPR047951">
    <property type="entry name" value="Transpos_ISL3"/>
</dbReference>
<dbReference type="PANTHER" id="PTHR33498">
    <property type="entry name" value="TRANSPOSASE FOR INSERTION SEQUENCE ELEMENT IS1557"/>
    <property type="match status" value="1"/>
</dbReference>
<reference evidence="3" key="1">
    <citation type="journal article" date="2019" name="Int. J. Syst. Evol. Microbiol.">
        <title>The Global Catalogue of Microorganisms (GCM) 10K type strain sequencing project: providing services to taxonomists for standard genome sequencing and annotation.</title>
        <authorList>
            <consortium name="The Broad Institute Genomics Platform"/>
            <consortium name="The Broad Institute Genome Sequencing Center for Infectious Disease"/>
            <person name="Wu L."/>
            <person name="Ma J."/>
        </authorList>
    </citation>
    <scope>NUCLEOTIDE SEQUENCE [LARGE SCALE GENOMIC DNA]</scope>
    <source>
        <strain evidence="3">CCUG 55250</strain>
    </source>
</reference>
<dbReference type="InterPro" id="IPR029261">
    <property type="entry name" value="Transposase_Znf"/>
</dbReference>
<evidence type="ECO:0000259" key="1">
    <source>
        <dbReference type="Pfam" id="PF14690"/>
    </source>
</evidence>
<protein>
    <submittedName>
        <fullName evidence="2">Transposase family protein</fullName>
    </submittedName>
</protein>
<sequence>MDSFALPFHLPDFLVSACQPTDHGYRLVAYSTLLQAACPCCGQQSRCFNGFYRRDVADLPSCEAQLQLQLFVRRFRCANPACRRRTFSQVDPAWLKPQARRTNRLALAQLHVAMALGWQAGSQLLTQLHMPTSRDTLLRLIRHWQPPASSTTRIVGVDDWAIRKAEPMAQS</sequence>
<dbReference type="EMBL" id="JBHSMA010000002">
    <property type="protein sequence ID" value="MFC5409709.1"/>
    <property type="molecule type" value="Genomic_DNA"/>
</dbReference>
<evidence type="ECO:0000313" key="3">
    <source>
        <dbReference type="Proteomes" id="UP001596106"/>
    </source>
</evidence>
<dbReference type="PANTHER" id="PTHR33498:SF1">
    <property type="entry name" value="TRANSPOSASE FOR INSERTION SEQUENCE ELEMENT IS1557"/>
    <property type="match status" value="1"/>
</dbReference>